<sequence length="162" mass="18008">MFSSSNSIFLVHSFFPASQLKASRPKKAYFPGKISASYTATENRVFTSTNMASSSPASLYDVLGISMGASGNEIKAAYRKLARTCHPDVVSMNQKETSANEFMKIHSAYSTLSDPSKRAQYDRQLHGHSRRSPLTSSNIASMSGYRPRYSHSGMNWETDQCW</sequence>
<dbReference type="InterPro" id="IPR001623">
    <property type="entry name" value="DnaJ_domain"/>
</dbReference>
<dbReference type="InterPro" id="IPR018253">
    <property type="entry name" value="DnaJ_domain_CS"/>
</dbReference>
<dbReference type="EMBL" id="JAWXYG010000001">
    <property type="protein sequence ID" value="KAK4284840.1"/>
    <property type="molecule type" value="Genomic_DNA"/>
</dbReference>
<name>A0AAE1TIJ9_9FABA</name>
<dbReference type="PANTHER" id="PTHR44240:SF10">
    <property type="entry name" value="J DOMAIN-CONTAINING PROTEIN"/>
    <property type="match status" value="1"/>
</dbReference>
<accession>A0AAE1TIJ9</accession>
<feature type="domain" description="J" evidence="2">
    <location>
        <begin position="58"/>
        <end position="125"/>
    </location>
</feature>
<dbReference type="Pfam" id="PF00226">
    <property type="entry name" value="DnaJ"/>
    <property type="match status" value="1"/>
</dbReference>
<dbReference type="Gene3D" id="1.10.287.110">
    <property type="entry name" value="DnaJ domain"/>
    <property type="match status" value="1"/>
</dbReference>
<feature type="region of interest" description="Disordered" evidence="1">
    <location>
        <begin position="113"/>
        <end position="142"/>
    </location>
</feature>
<comment type="caution">
    <text evidence="3">The sequence shown here is derived from an EMBL/GenBank/DDBJ whole genome shotgun (WGS) entry which is preliminary data.</text>
</comment>
<dbReference type="Proteomes" id="UP001293593">
    <property type="component" value="Unassembled WGS sequence"/>
</dbReference>
<dbReference type="PANTHER" id="PTHR44240">
    <property type="entry name" value="DNAJ DOMAIN (PROKARYOTIC HEAT SHOCK PROTEIN)-RELATED"/>
    <property type="match status" value="1"/>
</dbReference>
<evidence type="ECO:0000313" key="3">
    <source>
        <dbReference type="EMBL" id="KAK4284840.1"/>
    </source>
</evidence>
<dbReference type="CDD" id="cd06257">
    <property type="entry name" value="DnaJ"/>
    <property type="match status" value="1"/>
</dbReference>
<dbReference type="AlphaFoldDB" id="A0AAE1TIJ9"/>
<dbReference type="PROSITE" id="PS00636">
    <property type="entry name" value="DNAJ_1"/>
    <property type="match status" value="1"/>
</dbReference>
<organism evidence="3 4">
    <name type="scientific">Acacia crassicarpa</name>
    <name type="common">northern wattle</name>
    <dbReference type="NCBI Taxonomy" id="499986"/>
    <lineage>
        <taxon>Eukaryota</taxon>
        <taxon>Viridiplantae</taxon>
        <taxon>Streptophyta</taxon>
        <taxon>Embryophyta</taxon>
        <taxon>Tracheophyta</taxon>
        <taxon>Spermatophyta</taxon>
        <taxon>Magnoliopsida</taxon>
        <taxon>eudicotyledons</taxon>
        <taxon>Gunneridae</taxon>
        <taxon>Pentapetalae</taxon>
        <taxon>rosids</taxon>
        <taxon>fabids</taxon>
        <taxon>Fabales</taxon>
        <taxon>Fabaceae</taxon>
        <taxon>Caesalpinioideae</taxon>
        <taxon>mimosoid clade</taxon>
        <taxon>Acacieae</taxon>
        <taxon>Acacia</taxon>
    </lineage>
</organism>
<dbReference type="SMART" id="SM00271">
    <property type="entry name" value="DnaJ"/>
    <property type="match status" value="1"/>
</dbReference>
<dbReference type="InterPro" id="IPR052276">
    <property type="entry name" value="Diphthamide-biosynth_chaperone"/>
</dbReference>
<keyword evidence="4" id="KW-1185">Reference proteome</keyword>
<reference evidence="3" key="1">
    <citation type="submission" date="2023-10" db="EMBL/GenBank/DDBJ databases">
        <title>Chromosome-level genome of the transformable northern wattle, Acacia crassicarpa.</title>
        <authorList>
            <person name="Massaro I."/>
            <person name="Sinha N.R."/>
            <person name="Poethig S."/>
            <person name="Leichty A.R."/>
        </authorList>
    </citation>
    <scope>NUCLEOTIDE SEQUENCE</scope>
    <source>
        <strain evidence="3">Acra3RX</strain>
        <tissue evidence="3">Leaf</tissue>
    </source>
</reference>
<feature type="compositionally biased region" description="Polar residues" evidence="1">
    <location>
        <begin position="132"/>
        <end position="141"/>
    </location>
</feature>
<feature type="compositionally biased region" description="Basic and acidic residues" evidence="1">
    <location>
        <begin position="115"/>
        <end position="125"/>
    </location>
</feature>
<dbReference type="PROSITE" id="PS50076">
    <property type="entry name" value="DNAJ_2"/>
    <property type="match status" value="1"/>
</dbReference>
<protein>
    <recommendedName>
        <fullName evidence="2">J domain-containing protein</fullName>
    </recommendedName>
</protein>
<dbReference type="SUPFAM" id="SSF46565">
    <property type="entry name" value="Chaperone J-domain"/>
    <property type="match status" value="1"/>
</dbReference>
<dbReference type="InterPro" id="IPR036869">
    <property type="entry name" value="J_dom_sf"/>
</dbReference>
<evidence type="ECO:0000259" key="2">
    <source>
        <dbReference type="PROSITE" id="PS50076"/>
    </source>
</evidence>
<evidence type="ECO:0000256" key="1">
    <source>
        <dbReference type="SAM" id="MobiDB-lite"/>
    </source>
</evidence>
<proteinExistence type="predicted"/>
<dbReference type="PRINTS" id="PR00625">
    <property type="entry name" value="JDOMAIN"/>
</dbReference>
<evidence type="ECO:0000313" key="4">
    <source>
        <dbReference type="Proteomes" id="UP001293593"/>
    </source>
</evidence>
<gene>
    <name evidence="3" type="ORF">QN277_001619</name>
</gene>